<sequence length="66" mass="7435">MKEVDKEAVDMSGVSEEEAEATAKAFENKKTKYDEFSEDAVDDSGMTEEQTEAFAEAFEESKEEKK</sequence>
<gene>
    <name evidence="2" type="ORF">JZO67_004900</name>
</gene>
<comment type="caution">
    <text evidence="2">The sequence shown here is derived from an EMBL/GenBank/DDBJ whole genome shotgun (WGS) entry which is preliminary data.</text>
</comment>
<organism evidence="2 3">
    <name type="scientific">Candidatus Enterococcus ferrettii</name>
    <dbReference type="NCBI Taxonomy" id="2815324"/>
    <lineage>
        <taxon>Bacteria</taxon>
        <taxon>Bacillati</taxon>
        <taxon>Bacillota</taxon>
        <taxon>Bacilli</taxon>
        <taxon>Lactobacillales</taxon>
        <taxon>Enterococcaceae</taxon>
        <taxon>Enterococcus</taxon>
    </lineage>
</organism>
<accession>A0ABV0EYT7</accession>
<dbReference type="Proteomes" id="UP000664357">
    <property type="component" value="Unassembled WGS sequence"/>
</dbReference>
<keyword evidence="3" id="KW-1185">Reference proteome</keyword>
<evidence type="ECO:0000256" key="1">
    <source>
        <dbReference type="SAM" id="MobiDB-lite"/>
    </source>
</evidence>
<feature type="region of interest" description="Disordered" evidence="1">
    <location>
        <begin position="1"/>
        <end position="49"/>
    </location>
</feature>
<name>A0ABV0EYT7_9ENTE</name>
<dbReference type="EMBL" id="JAFREL020000006">
    <property type="protein sequence ID" value="MEO1772917.1"/>
    <property type="molecule type" value="Genomic_DNA"/>
</dbReference>
<evidence type="ECO:0000313" key="2">
    <source>
        <dbReference type="EMBL" id="MEO1772917.1"/>
    </source>
</evidence>
<reference evidence="2 3" key="2">
    <citation type="submission" date="2024-02" db="EMBL/GenBank/DDBJ databases">
        <title>The Genome Sequence of Enterococcus sp. DIV0159.</title>
        <authorList>
            <person name="Earl A."/>
            <person name="Manson A."/>
            <person name="Gilmore M."/>
            <person name="Sanders J."/>
            <person name="Shea T."/>
            <person name="Howe W."/>
            <person name="Livny J."/>
            <person name="Cuomo C."/>
            <person name="Neafsey D."/>
            <person name="Birren B."/>
        </authorList>
    </citation>
    <scope>NUCLEOTIDE SEQUENCE [LARGE SCALE GENOMIC DNA]</scope>
    <source>
        <strain evidence="2 3">665A</strain>
    </source>
</reference>
<feature type="compositionally biased region" description="Acidic residues" evidence="1">
    <location>
        <begin position="36"/>
        <end position="49"/>
    </location>
</feature>
<feature type="compositionally biased region" description="Basic and acidic residues" evidence="1">
    <location>
        <begin position="26"/>
        <end position="35"/>
    </location>
</feature>
<dbReference type="RefSeq" id="WP_207702505.1">
    <property type="nucleotide sequence ID" value="NZ_JAFREL020000006.1"/>
</dbReference>
<proteinExistence type="predicted"/>
<reference evidence="2 3" key="1">
    <citation type="submission" date="2021-03" db="EMBL/GenBank/DDBJ databases">
        <authorList>
            <person name="Gilmore M.S."/>
            <person name="Schwartzman J."/>
            <person name="Van Tyne D."/>
            <person name="Martin M."/>
            <person name="Earl A.M."/>
            <person name="Manson A.L."/>
            <person name="Straub T."/>
            <person name="Salamzade R."/>
            <person name="Saavedra J."/>
            <person name="Lebreton F."/>
            <person name="Prichula J."/>
            <person name="Schaufler K."/>
            <person name="Gaca A."/>
            <person name="Sgardioli B."/>
            <person name="Wagenaar J."/>
            <person name="Strong T."/>
        </authorList>
    </citation>
    <scope>NUCLEOTIDE SEQUENCE [LARGE SCALE GENOMIC DNA]</scope>
    <source>
        <strain evidence="2 3">665A</strain>
    </source>
</reference>
<protein>
    <submittedName>
        <fullName evidence="2">Uncharacterized protein</fullName>
    </submittedName>
</protein>
<evidence type="ECO:0000313" key="3">
    <source>
        <dbReference type="Proteomes" id="UP000664357"/>
    </source>
</evidence>